<protein>
    <submittedName>
        <fullName evidence="2">Uncharacterized protein</fullName>
    </submittedName>
</protein>
<gene>
    <name evidence="2" type="ORF">KV110_06730</name>
</gene>
<dbReference type="Proteomes" id="UP000694257">
    <property type="component" value="Chromosome"/>
</dbReference>
<dbReference type="RefSeq" id="WP_218474368.1">
    <property type="nucleotide sequence ID" value="NZ_BAABJN010000005.1"/>
</dbReference>
<organism evidence="2 3">
    <name type="scientific">Nocardia iowensis</name>
    <dbReference type="NCBI Taxonomy" id="204891"/>
    <lineage>
        <taxon>Bacteria</taxon>
        <taxon>Bacillati</taxon>
        <taxon>Actinomycetota</taxon>
        <taxon>Actinomycetes</taxon>
        <taxon>Mycobacteriales</taxon>
        <taxon>Nocardiaceae</taxon>
        <taxon>Nocardia</taxon>
    </lineage>
</organism>
<evidence type="ECO:0000313" key="3">
    <source>
        <dbReference type="Proteomes" id="UP000694257"/>
    </source>
</evidence>
<keyword evidence="3" id="KW-1185">Reference proteome</keyword>
<proteinExistence type="predicted"/>
<reference evidence="2 3" key="1">
    <citation type="submission" date="2021-07" db="EMBL/GenBank/DDBJ databases">
        <title>Whole Genome Sequence of Nocardia Iowensis.</title>
        <authorList>
            <person name="Lamm A."/>
            <person name="Collins-Fairclough A.M."/>
            <person name="Bunk B."/>
            <person name="Sproer C."/>
        </authorList>
    </citation>
    <scope>NUCLEOTIDE SEQUENCE [LARGE SCALE GENOMIC DNA]</scope>
    <source>
        <strain evidence="2 3">NRRL 5646</strain>
    </source>
</reference>
<accession>A0ABX8RT51</accession>
<evidence type="ECO:0000313" key="2">
    <source>
        <dbReference type="EMBL" id="QXN92815.1"/>
    </source>
</evidence>
<name>A0ABX8RT51_NOCIO</name>
<sequence length="284" mass="30860">MNPHGLNPLQSFADAKLQRDSPVPSRRMAEIHASSGGTFTAEEWQTIDRLAQGVPLPEGPNAMLPVAQLYTRDVPGLRPPPGKDLLQILWCPLDNAESMPETTVVWRSAADVTDILAAPPEPAAVEYGCDYVPVPCTVEPECIVEYPNSGDLRVHGGEPLEQVRRWAVQHAGVDVPDGLEVEAGFEHFDELCVAPGWKVGGHIRWGLTDPFPQPCPTCGTETEPLLTIASTEWDGATRSWIPYEDQALEAGTAIGPGVTIARGYNMILRVCPASPDHPHIQLMQ</sequence>
<evidence type="ECO:0000256" key="1">
    <source>
        <dbReference type="SAM" id="MobiDB-lite"/>
    </source>
</evidence>
<feature type="region of interest" description="Disordered" evidence="1">
    <location>
        <begin position="1"/>
        <end position="24"/>
    </location>
</feature>
<dbReference type="EMBL" id="CP078145">
    <property type="protein sequence ID" value="QXN92815.1"/>
    <property type="molecule type" value="Genomic_DNA"/>
</dbReference>